<evidence type="ECO:0000313" key="2">
    <source>
        <dbReference type="EMBL" id="PBK59853.1"/>
    </source>
</evidence>
<sequence length="814" mass="88386">MAEPSTVKDTAALQHEALSTYEAAATLLQHKAGFAPDNRTPHGVDKWISDAYIQWALCDEFWNPAGIKKKVWNDLEYAVLEKVARVDQDDVSWAGSDFNELALRAQDYGLRVRPIPLEPRTRSPSPPRTASPLPLPPKQQTPLPPPSKQRSTAPVTPRRAATKPTPDLGVPVNKLNLTAPSPDPSTSTSTSRTQAPVNTASSVRAPVAPKPPVPDPSTSNINVAQPLVPNPAKPSGQSSATLQKKPTPRPLTSGAVQSSKATPPSSTATKKLASSMKPKPLAQTSGTTMRLPTQTGVDNSGWGSPAWSPIFLTNSLPHSPTENFVSFPKDFTSPLHKKSDQQLKIGPPSNTTHSEASAQSSSSRPFAVNAPDRSIIPGPDPSLQNEGTGPHRLSKHTPLFFPGTDEDEERIQDDLVQGEQVVGTDGEDNDLQAQDYDAPTPPRDVPMDVDKNEGQQSDEDSSPPPTQSRRKTHRISFVFNDVTGDFEEPHPTIFLPRRPATQEQNPRRSTRPHTSPVDQDAAYLKMTQGSKSSGNKKDKKNRTGSSSKKDAKGKEKEASSLKRSRDDDDAQTVEKPTAKKLKMKETPVDEDEVVQATPVVRKRGPPPSKPPPVTLGISGGGFSEKVPPSAKQIKNGIESIGVLKVDKDFGKFIEVDGRYWNKDVAPFIGEHYTKPCDTCRRRGSHCRKLLTHTVICVRCHYTKQPCKVDGEASLNPVSHYRPKGYDAINTFESALNAIEINNAAISSIAQQYLAGLNVSAHSESIRVQMSRLRECLNPVEKVVEEEDNGDEDVEVEAVAEGVAGPSKKKKAKSG</sequence>
<feature type="compositionally biased region" description="Low complexity" evidence="1">
    <location>
        <begin position="354"/>
        <end position="363"/>
    </location>
</feature>
<feature type="compositionally biased region" description="Low complexity" evidence="1">
    <location>
        <begin position="258"/>
        <end position="271"/>
    </location>
</feature>
<dbReference type="EMBL" id="KZ293496">
    <property type="protein sequence ID" value="PBK59853.1"/>
    <property type="molecule type" value="Genomic_DNA"/>
</dbReference>
<feature type="compositionally biased region" description="Polar residues" evidence="1">
    <location>
        <begin position="235"/>
        <end position="244"/>
    </location>
</feature>
<feature type="compositionally biased region" description="Low complexity" evidence="1">
    <location>
        <begin position="178"/>
        <end position="193"/>
    </location>
</feature>
<feature type="compositionally biased region" description="Polar residues" evidence="1">
    <location>
        <begin position="311"/>
        <end position="324"/>
    </location>
</feature>
<dbReference type="STRING" id="1076256.A0A2H3B7L7"/>
<dbReference type="Proteomes" id="UP000218334">
    <property type="component" value="Unassembled WGS sequence"/>
</dbReference>
<name>A0A2H3B7L7_9AGAR</name>
<protein>
    <submittedName>
        <fullName evidence="2">Uncharacterized protein</fullName>
    </submittedName>
</protein>
<reference evidence="3" key="1">
    <citation type="journal article" date="2017" name="Nat. Ecol. Evol.">
        <title>Genome expansion and lineage-specific genetic innovations in the forest pathogenic fungi Armillaria.</title>
        <authorList>
            <person name="Sipos G."/>
            <person name="Prasanna A.N."/>
            <person name="Walter M.C."/>
            <person name="O'Connor E."/>
            <person name="Balint B."/>
            <person name="Krizsan K."/>
            <person name="Kiss B."/>
            <person name="Hess J."/>
            <person name="Varga T."/>
            <person name="Slot J."/>
            <person name="Riley R."/>
            <person name="Boka B."/>
            <person name="Rigling D."/>
            <person name="Barry K."/>
            <person name="Lee J."/>
            <person name="Mihaltcheva S."/>
            <person name="LaButti K."/>
            <person name="Lipzen A."/>
            <person name="Waldron R."/>
            <person name="Moloney N.M."/>
            <person name="Sperisen C."/>
            <person name="Kredics L."/>
            <person name="Vagvoelgyi C."/>
            <person name="Patrignani A."/>
            <person name="Fitzpatrick D."/>
            <person name="Nagy I."/>
            <person name="Doyle S."/>
            <person name="Anderson J.B."/>
            <person name="Grigoriev I.V."/>
            <person name="Gueldener U."/>
            <person name="Muensterkoetter M."/>
            <person name="Nagy L.G."/>
        </authorList>
    </citation>
    <scope>NUCLEOTIDE SEQUENCE [LARGE SCALE GENOMIC DNA]</scope>
    <source>
        <strain evidence="3">28-4</strain>
    </source>
</reference>
<evidence type="ECO:0000313" key="3">
    <source>
        <dbReference type="Proteomes" id="UP000218334"/>
    </source>
</evidence>
<evidence type="ECO:0000256" key="1">
    <source>
        <dbReference type="SAM" id="MobiDB-lite"/>
    </source>
</evidence>
<keyword evidence="3" id="KW-1185">Reference proteome</keyword>
<proteinExistence type="predicted"/>
<feature type="compositionally biased region" description="Pro residues" evidence="1">
    <location>
        <begin position="124"/>
        <end position="147"/>
    </location>
</feature>
<accession>A0A2H3B7L7</accession>
<dbReference type="AlphaFoldDB" id="A0A2H3B7L7"/>
<feature type="compositionally biased region" description="Basic and acidic residues" evidence="1">
    <location>
        <begin position="547"/>
        <end position="566"/>
    </location>
</feature>
<feature type="compositionally biased region" description="Polar residues" evidence="1">
    <location>
        <begin position="282"/>
        <end position="302"/>
    </location>
</feature>
<feature type="region of interest" description="Disordered" evidence="1">
    <location>
        <begin position="114"/>
        <end position="592"/>
    </location>
</feature>
<gene>
    <name evidence="2" type="ORF">ARMSODRAFT_1027050</name>
</gene>
<organism evidence="2 3">
    <name type="scientific">Armillaria solidipes</name>
    <dbReference type="NCBI Taxonomy" id="1076256"/>
    <lineage>
        <taxon>Eukaryota</taxon>
        <taxon>Fungi</taxon>
        <taxon>Dikarya</taxon>
        <taxon>Basidiomycota</taxon>
        <taxon>Agaricomycotina</taxon>
        <taxon>Agaricomycetes</taxon>
        <taxon>Agaricomycetidae</taxon>
        <taxon>Agaricales</taxon>
        <taxon>Marasmiineae</taxon>
        <taxon>Physalacriaceae</taxon>
        <taxon>Armillaria</taxon>
    </lineage>
</organism>